<evidence type="ECO:0008006" key="4">
    <source>
        <dbReference type="Google" id="ProtNLM"/>
    </source>
</evidence>
<protein>
    <recommendedName>
        <fullName evidence="4">Type II secretion system protein J</fullName>
    </recommendedName>
</protein>
<evidence type="ECO:0000313" key="2">
    <source>
        <dbReference type="EMBL" id="OGM99211.1"/>
    </source>
</evidence>
<proteinExistence type="predicted"/>
<gene>
    <name evidence="2" type="ORF">A2817_03740</name>
</gene>
<evidence type="ECO:0000256" key="1">
    <source>
        <dbReference type="SAM" id="Phobius"/>
    </source>
</evidence>
<dbReference type="Pfam" id="PF07963">
    <property type="entry name" value="N_methyl"/>
    <property type="match status" value="1"/>
</dbReference>
<comment type="caution">
    <text evidence="2">The sequence shown here is derived from an EMBL/GenBank/DDBJ whole genome shotgun (WGS) entry which is preliminary data.</text>
</comment>
<dbReference type="AlphaFoldDB" id="A0A1F8EEE7"/>
<keyword evidence="1" id="KW-0812">Transmembrane</keyword>
<dbReference type="NCBIfam" id="TIGR02532">
    <property type="entry name" value="IV_pilin_GFxxxE"/>
    <property type="match status" value="1"/>
</dbReference>
<evidence type="ECO:0000313" key="3">
    <source>
        <dbReference type="Proteomes" id="UP000177594"/>
    </source>
</evidence>
<feature type="transmembrane region" description="Helical" evidence="1">
    <location>
        <begin position="6"/>
        <end position="29"/>
    </location>
</feature>
<dbReference type="Proteomes" id="UP000177594">
    <property type="component" value="Unassembled WGS sequence"/>
</dbReference>
<keyword evidence="1" id="KW-1133">Transmembrane helix</keyword>
<sequence>MQKGFTLIEVLIAVSILTIVTFTVTLFAIDIFKAQFSIGDNLEVEEEIEEALNIIVPEIRSIADSSNGSYAIVFASSSSFSFYSNIDGDILVERIRYYLEGATFKKGVIKPSINPIVYDPSDEKITTLANNIISDNIFYYYDKIYEGSAGSQLEQPVKVSVIRSVKVNLMADRNITLPPLPSSIDAFINIRSLKI</sequence>
<accession>A0A1F8EEE7</accession>
<dbReference type="EMBL" id="MGIZ01000025">
    <property type="protein sequence ID" value="OGM99211.1"/>
    <property type="molecule type" value="Genomic_DNA"/>
</dbReference>
<dbReference type="PROSITE" id="PS00409">
    <property type="entry name" value="PROKAR_NTER_METHYL"/>
    <property type="match status" value="1"/>
</dbReference>
<organism evidence="2 3">
    <name type="scientific">Candidatus Yanofskybacteria bacterium RIFCSPHIGHO2_01_FULL_39_8b</name>
    <dbReference type="NCBI Taxonomy" id="1802659"/>
    <lineage>
        <taxon>Bacteria</taxon>
        <taxon>Candidatus Yanofskyibacteriota</taxon>
    </lineage>
</organism>
<keyword evidence="1" id="KW-0472">Membrane</keyword>
<dbReference type="InterPro" id="IPR012902">
    <property type="entry name" value="N_methyl_site"/>
</dbReference>
<reference evidence="2 3" key="1">
    <citation type="journal article" date="2016" name="Nat. Commun.">
        <title>Thousands of microbial genomes shed light on interconnected biogeochemical processes in an aquifer system.</title>
        <authorList>
            <person name="Anantharaman K."/>
            <person name="Brown C.T."/>
            <person name="Hug L.A."/>
            <person name="Sharon I."/>
            <person name="Castelle C.J."/>
            <person name="Probst A.J."/>
            <person name="Thomas B.C."/>
            <person name="Singh A."/>
            <person name="Wilkins M.J."/>
            <person name="Karaoz U."/>
            <person name="Brodie E.L."/>
            <person name="Williams K.H."/>
            <person name="Hubbard S.S."/>
            <person name="Banfield J.F."/>
        </authorList>
    </citation>
    <scope>NUCLEOTIDE SEQUENCE [LARGE SCALE GENOMIC DNA]</scope>
</reference>
<name>A0A1F8EEE7_9BACT</name>